<feature type="compositionally biased region" description="Polar residues" evidence="1">
    <location>
        <begin position="43"/>
        <end position="55"/>
    </location>
</feature>
<gene>
    <name evidence="3" type="ORF">OFY01_19820</name>
</gene>
<organism evidence="3 4">
    <name type="scientific">Streptomyces beihaiensis</name>
    <dbReference type="NCBI Taxonomy" id="2984495"/>
    <lineage>
        <taxon>Bacteria</taxon>
        <taxon>Bacillati</taxon>
        <taxon>Actinomycetota</taxon>
        <taxon>Actinomycetes</taxon>
        <taxon>Kitasatosporales</taxon>
        <taxon>Streptomycetaceae</taxon>
        <taxon>Streptomyces</taxon>
    </lineage>
</organism>
<evidence type="ECO:0000313" key="3">
    <source>
        <dbReference type="EMBL" id="MCX3061969.1"/>
    </source>
</evidence>
<accession>A0ABT3TY43</accession>
<dbReference type="EMBL" id="JAPHNL010000253">
    <property type="protein sequence ID" value="MCX3061969.1"/>
    <property type="molecule type" value="Genomic_DNA"/>
</dbReference>
<sequence length="66" mass="7162">MSALSNRFDLQGPLLDGAAATLKFHFRSRTVVTYQVTKTGTSVTGSASRIQTSRVQAPRVQAPRVQ</sequence>
<proteinExistence type="predicted"/>
<dbReference type="InterPro" id="IPR040946">
    <property type="entry name" value="CBM46"/>
</dbReference>
<dbReference type="Pfam" id="PF18448">
    <property type="entry name" value="CBM46"/>
    <property type="match status" value="1"/>
</dbReference>
<feature type="domain" description="Endoglucanase B carbohydrate binding" evidence="2">
    <location>
        <begin position="14"/>
        <end position="45"/>
    </location>
</feature>
<evidence type="ECO:0000256" key="1">
    <source>
        <dbReference type="SAM" id="MobiDB-lite"/>
    </source>
</evidence>
<reference evidence="3" key="1">
    <citation type="submission" date="2022-10" db="EMBL/GenBank/DDBJ databases">
        <title>Streptomyces beihaiensis sp. nov., a chitin degrading actinobacterium, isolated from shrimp pond soil.</title>
        <authorList>
            <person name="Xie J."/>
            <person name="Shen N."/>
        </authorList>
    </citation>
    <scope>NUCLEOTIDE SEQUENCE</scope>
    <source>
        <strain evidence="3">GXMU-J5</strain>
    </source>
</reference>
<evidence type="ECO:0000259" key="2">
    <source>
        <dbReference type="Pfam" id="PF18448"/>
    </source>
</evidence>
<evidence type="ECO:0000313" key="4">
    <source>
        <dbReference type="Proteomes" id="UP001163064"/>
    </source>
</evidence>
<feature type="region of interest" description="Disordered" evidence="1">
    <location>
        <begin position="43"/>
        <end position="66"/>
    </location>
</feature>
<name>A0ABT3TY43_9ACTN</name>
<keyword evidence="4" id="KW-1185">Reference proteome</keyword>
<comment type="caution">
    <text evidence="3">The sequence shown here is derived from an EMBL/GenBank/DDBJ whole genome shotgun (WGS) entry which is preliminary data.</text>
</comment>
<dbReference type="RefSeq" id="WP_266601782.1">
    <property type="nucleotide sequence ID" value="NZ_JAPHNL010000253.1"/>
</dbReference>
<dbReference type="Proteomes" id="UP001163064">
    <property type="component" value="Unassembled WGS sequence"/>
</dbReference>
<protein>
    <recommendedName>
        <fullName evidence="2">Endoglucanase B carbohydrate binding domain-containing protein</fullName>
    </recommendedName>
</protein>